<dbReference type="Proteomes" id="UP001589748">
    <property type="component" value="Unassembled WGS sequence"/>
</dbReference>
<protein>
    <submittedName>
        <fullName evidence="1">Uncharacterized protein</fullName>
    </submittedName>
</protein>
<keyword evidence="2" id="KW-1185">Reference proteome</keyword>
<accession>A0ABV5LQQ5</accession>
<gene>
    <name evidence="1" type="ORF">ACFFVI_05545</name>
</gene>
<evidence type="ECO:0000313" key="1">
    <source>
        <dbReference type="EMBL" id="MFB9376425.1"/>
    </source>
</evidence>
<dbReference type="EMBL" id="JBHMDM010000003">
    <property type="protein sequence ID" value="MFB9376425.1"/>
    <property type="molecule type" value="Genomic_DNA"/>
</dbReference>
<organism evidence="1 2">
    <name type="scientific">Kineococcus gynurae</name>
    <dbReference type="NCBI Taxonomy" id="452979"/>
    <lineage>
        <taxon>Bacteria</taxon>
        <taxon>Bacillati</taxon>
        <taxon>Actinomycetota</taxon>
        <taxon>Actinomycetes</taxon>
        <taxon>Kineosporiales</taxon>
        <taxon>Kineosporiaceae</taxon>
        <taxon>Kineococcus</taxon>
    </lineage>
</organism>
<sequence length="266" mass="27413">MLDLPRSVRLAAWGSAVLAGRADLTTALAAVQGHDQPHTVAWPADVDGLPALPRLRPDDLTVLLAALAESAPGQVLLALPVPGDPSGLPGPAAVNIAALQAEECVVVELAATPARWALIPEVRSFGSELEPGVDVTWTAAVAAPRRAPESSSLAESERELRTALATAARVLADLDVARWREDAARRIEEVRAGALAPDTLPPSTPPRAARVLASAAQVLAIVELAVEDDGAALTGHEAGARTRALREVGTVARRALVTAVNVPGPA</sequence>
<name>A0ABV5LQQ5_9ACTN</name>
<comment type="caution">
    <text evidence="1">The sequence shown here is derived from an EMBL/GenBank/DDBJ whole genome shotgun (WGS) entry which is preliminary data.</text>
</comment>
<dbReference type="RefSeq" id="WP_380138360.1">
    <property type="nucleotide sequence ID" value="NZ_JBHLUI010000009.1"/>
</dbReference>
<proteinExistence type="predicted"/>
<reference evidence="1 2" key="1">
    <citation type="submission" date="2024-09" db="EMBL/GenBank/DDBJ databases">
        <authorList>
            <person name="Sun Q."/>
            <person name="Mori K."/>
        </authorList>
    </citation>
    <scope>NUCLEOTIDE SEQUENCE [LARGE SCALE GENOMIC DNA]</scope>
    <source>
        <strain evidence="1 2">TISTR 1856</strain>
    </source>
</reference>
<evidence type="ECO:0000313" key="2">
    <source>
        <dbReference type="Proteomes" id="UP001589748"/>
    </source>
</evidence>